<feature type="transmembrane region" description="Helical" evidence="1">
    <location>
        <begin position="19"/>
        <end position="41"/>
    </location>
</feature>
<dbReference type="PANTHER" id="PTHR12246">
    <property type="entry name" value="PALMITOYLTRANSFERASE ZDHHC16"/>
    <property type="match status" value="1"/>
</dbReference>
<proteinExistence type="predicted"/>
<evidence type="ECO:0000256" key="1">
    <source>
        <dbReference type="SAM" id="Phobius"/>
    </source>
</evidence>
<dbReference type="Proteomes" id="UP000694428">
    <property type="component" value="Unplaced"/>
</dbReference>
<dbReference type="InterPro" id="IPR039859">
    <property type="entry name" value="PFA4/ZDH16/20/ERF2-like"/>
</dbReference>
<keyword evidence="1" id="KW-0812">Transmembrane</keyword>
<evidence type="ECO:0000313" key="3">
    <source>
        <dbReference type="Proteomes" id="UP000694428"/>
    </source>
</evidence>
<accession>A0A8C9LAR1</accession>
<evidence type="ECO:0000313" key="2">
    <source>
        <dbReference type="Ensembl" id="ENSPSTP00000014566.1"/>
    </source>
</evidence>
<reference evidence="2" key="2">
    <citation type="submission" date="2025-09" db="UniProtKB">
        <authorList>
            <consortium name="Ensembl"/>
        </authorList>
    </citation>
    <scope>IDENTIFICATION</scope>
</reference>
<keyword evidence="3" id="KW-1185">Reference proteome</keyword>
<keyword evidence="1" id="KW-0472">Membrane</keyword>
<dbReference type="GO" id="GO:0016409">
    <property type="term" value="F:palmitoyltransferase activity"/>
    <property type="evidence" value="ECO:0007669"/>
    <property type="project" value="InterPro"/>
</dbReference>
<keyword evidence="1" id="KW-1133">Transmembrane helix</keyword>
<name>A0A8C9LAR1_PAVCR</name>
<protein>
    <submittedName>
        <fullName evidence="2">Uncharacterized protein</fullName>
    </submittedName>
</protein>
<dbReference type="AlphaFoldDB" id="A0A8C9LAR1"/>
<dbReference type="Ensembl" id="ENSPSTT00000015284.1">
    <property type="protein sequence ID" value="ENSPSTP00000014566.1"/>
    <property type="gene ID" value="ENSPSTG00000010311.1"/>
</dbReference>
<reference evidence="2" key="1">
    <citation type="submission" date="2025-08" db="UniProtKB">
        <authorList>
            <consortium name="Ensembl"/>
        </authorList>
    </citation>
    <scope>IDENTIFICATION</scope>
</reference>
<feature type="transmembrane region" description="Helical" evidence="1">
    <location>
        <begin position="47"/>
        <end position="67"/>
    </location>
</feature>
<sequence length="114" mass="12599">MNVFCNVPRVRRLCHWGPLVALSVVIVCSATAIADAVLWYWPLDTAGGSVNFIMLLNWTVMILYNYFNAMFVGPGYVPLGWTPVSAASSLAKITHSVCISRLQHCNEVVNVNQN</sequence>
<organism evidence="2 3">
    <name type="scientific">Pavo cristatus</name>
    <name type="common">Indian peafowl</name>
    <name type="synonym">Blue peafowl</name>
    <dbReference type="NCBI Taxonomy" id="9049"/>
    <lineage>
        <taxon>Eukaryota</taxon>
        <taxon>Metazoa</taxon>
        <taxon>Chordata</taxon>
        <taxon>Craniata</taxon>
        <taxon>Vertebrata</taxon>
        <taxon>Euteleostomi</taxon>
        <taxon>Archelosauria</taxon>
        <taxon>Archosauria</taxon>
        <taxon>Dinosauria</taxon>
        <taxon>Saurischia</taxon>
        <taxon>Theropoda</taxon>
        <taxon>Coelurosauria</taxon>
        <taxon>Aves</taxon>
        <taxon>Neognathae</taxon>
        <taxon>Galloanserae</taxon>
        <taxon>Galliformes</taxon>
        <taxon>Phasianidae</taxon>
        <taxon>Phasianinae</taxon>
        <taxon>Pavo</taxon>
    </lineage>
</organism>